<dbReference type="PANTHER" id="PTHR12900:SF0">
    <property type="entry name" value="CHECKPOINT PROTEIN"/>
    <property type="match status" value="1"/>
</dbReference>
<sequence length="291" mass="32728">MKFRAVLHDQQLMREFLNAVLTLSKLTKECVMNISADKLIFIINEESSSSAPLVWAEIKSNIYFDTYTMEGVDAEHANIYLAFNPANLARSLAVISRGSVTYVKIKLTNKQFPCLTVDIQLPSANNVQNRQIVHDVPVDMIPRRDWGAYKMPHVPESQIVLTMPSLRFLRNLIDKIKNLSPSITFYANTNGELSIVAETDQATVASHYRNLEVKKVHYDENSENCGNRANTEKGMEVACLVDCKKTAVFLSALQINNLVMSCGIVQDHLIQMELEIRLGMVLHCIIPAVCV</sequence>
<dbReference type="InterPro" id="IPR007150">
    <property type="entry name" value="HUS1/Mec3"/>
</dbReference>
<dbReference type="GO" id="GO:0030896">
    <property type="term" value="C:checkpoint clamp complex"/>
    <property type="evidence" value="ECO:0007669"/>
    <property type="project" value="InterPro"/>
</dbReference>
<keyword evidence="6" id="KW-1185">Reference proteome</keyword>
<dbReference type="PIRSF" id="PIRSF011312">
    <property type="entry name" value="Cell_cycle_HUS1"/>
    <property type="match status" value="1"/>
</dbReference>
<dbReference type="GO" id="GO:0000724">
    <property type="term" value="P:double-strand break repair via homologous recombination"/>
    <property type="evidence" value="ECO:0007669"/>
    <property type="project" value="TreeGrafter"/>
</dbReference>
<gene>
    <name evidence="5" type="ORF">HERILL_LOCUS15914</name>
</gene>
<dbReference type="OrthoDB" id="10063861at2759"/>
<dbReference type="GO" id="GO:0031573">
    <property type="term" value="P:mitotic intra-S DNA damage checkpoint signaling"/>
    <property type="evidence" value="ECO:0007669"/>
    <property type="project" value="TreeGrafter"/>
</dbReference>
<dbReference type="InParanoid" id="A0A7R8V8U5"/>
<dbReference type="Proteomes" id="UP000594454">
    <property type="component" value="Chromosome 6"/>
</dbReference>
<evidence type="ECO:0000256" key="2">
    <source>
        <dbReference type="ARBA" id="ARBA00005563"/>
    </source>
</evidence>
<organism evidence="5 6">
    <name type="scientific">Hermetia illucens</name>
    <name type="common">Black soldier fly</name>
    <dbReference type="NCBI Taxonomy" id="343691"/>
    <lineage>
        <taxon>Eukaryota</taxon>
        <taxon>Metazoa</taxon>
        <taxon>Ecdysozoa</taxon>
        <taxon>Arthropoda</taxon>
        <taxon>Hexapoda</taxon>
        <taxon>Insecta</taxon>
        <taxon>Pterygota</taxon>
        <taxon>Neoptera</taxon>
        <taxon>Endopterygota</taxon>
        <taxon>Diptera</taxon>
        <taxon>Brachycera</taxon>
        <taxon>Stratiomyomorpha</taxon>
        <taxon>Stratiomyidae</taxon>
        <taxon>Hermetiinae</taxon>
        <taxon>Hermetia</taxon>
    </lineage>
</organism>
<protein>
    <recommendedName>
        <fullName evidence="4">Checkpoint protein</fullName>
    </recommendedName>
</protein>
<dbReference type="AlphaFoldDB" id="A0A7R8V8U5"/>
<evidence type="ECO:0000313" key="5">
    <source>
        <dbReference type="EMBL" id="CAD7093640.1"/>
    </source>
</evidence>
<dbReference type="GO" id="GO:0033314">
    <property type="term" value="P:mitotic DNA replication checkpoint signaling"/>
    <property type="evidence" value="ECO:0007669"/>
    <property type="project" value="TreeGrafter"/>
</dbReference>
<evidence type="ECO:0000256" key="1">
    <source>
        <dbReference type="ARBA" id="ARBA00004123"/>
    </source>
</evidence>
<dbReference type="OMA" id="VCWMRLE"/>
<evidence type="ECO:0000256" key="4">
    <source>
        <dbReference type="PIRNR" id="PIRNR011312"/>
    </source>
</evidence>
<dbReference type="PANTHER" id="PTHR12900">
    <property type="entry name" value="MITOTIC AND DNA DAMAGE CHECKPOINT PROTEIN HUS1"/>
    <property type="match status" value="1"/>
</dbReference>
<name>A0A7R8V8U5_HERIL</name>
<comment type="subcellular location">
    <subcellularLocation>
        <location evidence="1">Nucleus</location>
    </subcellularLocation>
</comment>
<dbReference type="GO" id="GO:0005730">
    <property type="term" value="C:nucleolus"/>
    <property type="evidence" value="ECO:0007669"/>
    <property type="project" value="InterPro"/>
</dbReference>
<proteinExistence type="inferred from homology"/>
<evidence type="ECO:0000256" key="3">
    <source>
        <dbReference type="ARBA" id="ARBA00023242"/>
    </source>
</evidence>
<evidence type="ECO:0000313" key="6">
    <source>
        <dbReference type="Proteomes" id="UP000594454"/>
    </source>
</evidence>
<accession>A0A7R8V8U5</accession>
<dbReference type="Pfam" id="PF04005">
    <property type="entry name" value="Hus1"/>
    <property type="match status" value="1"/>
</dbReference>
<dbReference type="GO" id="GO:0000723">
    <property type="term" value="P:telomere maintenance"/>
    <property type="evidence" value="ECO:0007669"/>
    <property type="project" value="TreeGrafter"/>
</dbReference>
<keyword evidence="3" id="KW-0539">Nucleus</keyword>
<dbReference type="GO" id="GO:0044778">
    <property type="term" value="P:meiotic DNA integrity checkpoint signaling"/>
    <property type="evidence" value="ECO:0007669"/>
    <property type="project" value="TreeGrafter"/>
</dbReference>
<dbReference type="Gene3D" id="3.70.10.10">
    <property type="match status" value="1"/>
</dbReference>
<dbReference type="GO" id="GO:0006289">
    <property type="term" value="P:nucleotide-excision repair"/>
    <property type="evidence" value="ECO:0007669"/>
    <property type="project" value="TreeGrafter"/>
</dbReference>
<dbReference type="EMBL" id="LR899014">
    <property type="protein sequence ID" value="CAD7093640.1"/>
    <property type="molecule type" value="Genomic_DNA"/>
</dbReference>
<dbReference type="InterPro" id="IPR016580">
    <property type="entry name" value="HUS1"/>
</dbReference>
<dbReference type="GO" id="GO:0035861">
    <property type="term" value="C:site of double-strand break"/>
    <property type="evidence" value="ECO:0007669"/>
    <property type="project" value="TreeGrafter"/>
</dbReference>
<dbReference type="FunCoup" id="A0A7R8V8U5">
    <property type="interactions" value="1313"/>
</dbReference>
<reference evidence="5 6" key="1">
    <citation type="submission" date="2020-11" db="EMBL/GenBank/DDBJ databases">
        <authorList>
            <person name="Wallbank WR R."/>
            <person name="Pardo Diaz C."/>
            <person name="Kozak K."/>
            <person name="Martin S."/>
            <person name="Jiggins C."/>
            <person name="Moest M."/>
            <person name="Warren A I."/>
            <person name="Generalovic N T."/>
            <person name="Byers J.R.P. K."/>
            <person name="Montejo-Kovacevich G."/>
            <person name="Yen C E."/>
        </authorList>
    </citation>
    <scope>NUCLEOTIDE SEQUENCE [LARGE SCALE GENOMIC DNA]</scope>
</reference>
<comment type="similarity">
    <text evidence="2 4">Belongs to the HUS1 family.</text>
</comment>